<evidence type="ECO:0000256" key="2">
    <source>
        <dbReference type="ARBA" id="ARBA00022737"/>
    </source>
</evidence>
<dbReference type="InterPro" id="IPR011990">
    <property type="entry name" value="TPR-like_helical_dom_sf"/>
</dbReference>
<evidence type="ECO:0000259" key="4">
    <source>
        <dbReference type="PROSITE" id="PS50828"/>
    </source>
</evidence>
<keyword evidence="6" id="KW-1185">Reference proteome</keyword>
<dbReference type="InterPro" id="IPR002885">
    <property type="entry name" value="PPR_rpt"/>
</dbReference>
<evidence type="ECO:0000313" key="5">
    <source>
        <dbReference type="EMBL" id="KAG0563188.1"/>
    </source>
</evidence>
<sequence length="480" mass="52870">MAVAFHGSFLCSPLKQIPGTTSFTLGGAWQWRQMSEMGCCVPDPFLGLSLGLRIGTEFGEQYPVGVLSVRCASKSATRVLQEVVSVGGTNGAKLLVRRSRGLSRVAQMEVLEELVQRGQCELVLPMYEAVRKGARYKWDANLHARIVAMVSKGKQTFADSSHILEPLEILSPKQRAELECALIESYISQDLVNQAYEAFHRLCELPLAKSRSLGYRALVRAYSAAEKPVEAEKTLMELKSLGCPPTVDDYKALLLGFGKLGMLTDMERIAADCRKTGMKLDTAGFNMMISAYCYAGMLERMVEIYLQMEEAGIRPSLVSWNALTKACPTLVAVGVEGTGALASPQTLCNRLQNERASSEELNIVQFLLAQGLPSESVTFSSDIWQLDLHKMSVGTASIVLPLWLSSLRDRFQRNDGCPVEVRLVTGWGKHSKSDFKAPVRKMIMTELLALKSPFKADSENRGAFITRGPSLKQWLSTLPS</sequence>
<dbReference type="Gene3D" id="3.30.1370.110">
    <property type="match status" value="1"/>
</dbReference>
<accession>A0A8T0GZI3</accession>
<gene>
    <name evidence="5" type="ORF">KC19_8G010100</name>
</gene>
<dbReference type="Pfam" id="PF13812">
    <property type="entry name" value="PPR_3"/>
    <property type="match status" value="2"/>
</dbReference>
<comment type="similarity">
    <text evidence="1">Belongs to the PPR family. P subfamily.</text>
</comment>
<organism evidence="5 6">
    <name type="scientific">Ceratodon purpureus</name>
    <name type="common">Fire moss</name>
    <name type="synonym">Dicranum purpureum</name>
    <dbReference type="NCBI Taxonomy" id="3225"/>
    <lineage>
        <taxon>Eukaryota</taxon>
        <taxon>Viridiplantae</taxon>
        <taxon>Streptophyta</taxon>
        <taxon>Embryophyta</taxon>
        <taxon>Bryophyta</taxon>
        <taxon>Bryophytina</taxon>
        <taxon>Bryopsida</taxon>
        <taxon>Dicranidae</taxon>
        <taxon>Pseudoditrichales</taxon>
        <taxon>Ditrichaceae</taxon>
        <taxon>Ceratodon</taxon>
    </lineage>
</organism>
<feature type="repeat" description="PPR" evidence="3">
    <location>
        <begin position="281"/>
        <end position="315"/>
    </location>
</feature>
<dbReference type="PROSITE" id="PS51375">
    <property type="entry name" value="PPR"/>
    <property type="match status" value="2"/>
</dbReference>
<evidence type="ECO:0000256" key="3">
    <source>
        <dbReference type="PROSITE-ProRule" id="PRU00708"/>
    </source>
</evidence>
<dbReference type="SUPFAM" id="SSF160443">
    <property type="entry name" value="SMR domain-like"/>
    <property type="match status" value="1"/>
</dbReference>
<feature type="repeat" description="PPR" evidence="3">
    <location>
        <begin position="211"/>
        <end position="245"/>
    </location>
</feature>
<dbReference type="PANTHER" id="PTHR47447:SF15">
    <property type="entry name" value="OS02G0120000 PROTEIN"/>
    <property type="match status" value="1"/>
</dbReference>
<protein>
    <recommendedName>
        <fullName evidence="4">Smr domain-containing protein</fullName>
    </recommendedName>
</protein>
<reference evidence="5" key="1">
    <citation type="submission" date="2020-06" db="EMBL/GenBank/DDBJ databases">
        <title>WGS assembly of Ceratodon purpureus strain R40.</title>
        <authorList>
            <person name="Carey S.B."/>
            <person name="Jenkins J."/>
            <person name="Shu S."/>
            <person name="Lovell J.T."/>
            <person name="Sreedasyam A."/>
            <person name="Maumus F."/>
            <person name="Tiley G.P."/>
            <person name="Fernandez-Pozo N."/>
            <person name="Barry K."/>
            <person name="Chen C."/>
            <person name="Wang M."/>
            <person name="Lipzen A."/>
            <person name="Daum C."/>
            <person name="Saski C.A."/>
            <person name="Payton A.C."/>
            <person name="Mcbreen J.C."/>
            <person name="Conrad R.E."/>
            <person name="Kollar L.M."/>
            <person name="Olsson S."/>
            <person name="Huttunen S."/>
            <person name="Landis J.B."/>
            <person name="Wickett N.J."/>
            <person name="Johnson M.G."/>
            <person name="Rensing S.A."/>
            <person name="Grimwood J."/>
            <person name="Schmutz J."/>
            <person name="Mcdaniel S.F."/>
        </authorList>
    </citation>
    <scope>NUCLEOTIDE SEQUENCE</scope>
    <source>
        <strain evidence="5">R40</strain>
    </source>
</reference>
<dbReference type="SMART" id="SM00463">
    <property type="entry name" value="SMR"/>
    <property type="match status" value="1"/>
</dbReference>
<dbReference type="InterPro" id="IPR002625">
    <property type="entry name" value="Smr_dom"/>
</dbReference>
<comment type="caution">
    <text evidence="5">The sequence shown here is derived from an EMBL/GenBank/DDBJ whole genome shotgun (WGS) entry which is preliminary data.</text>
</comment>
<dbReference type="AlphaFoldDB" id="A0A8T0GZI3"/>
<dbReference type="NCBIfam" id="TIGR00756">
    <property type="entry name" value="PPR"/>
    <property type="match status" value="1"/>
</dbReference>
<dbReference type="Proteomes" id="UP000822688">
    <property type="component" value="Chromosome 8"/>
</dbReference>
<evidence type="ECO:0000256" key="1">
    <source>
        <dbReference type="ARBA" id="ARBA00007626"/>
    </source>
</evidence>
<dbReference type="PANTHER" id="PTHR47447">
    <property type="entry name" value="OS03G0856100 PROTEIN"/>
    <property type="match status" value="1"/>
</dbReference>
<keyword evidence="2" id="KW-0677">Repeat</keyword>
<dbReference type="OrthoDB" id="1931748at2759"/>
<dbReference type="InterPro" id="IPR036063">
    <property type="entry name" value="Smr_dom_sf"/>
</dbReference>
<name>A0A8T0GZI3_CERPU</name>
<dbReference type="PROSITE" id="PS50828">
    <property type="entry name" value="SMR"/>
    <property type="match status" value="1"/>
</dbReference>
<proteinExistence type="inferred from homology"/>
<dbReference type="EMBL" id="CM026429">
    <property type="protein sequence ID" value="KAG0563188.1"/>
    <property type="molecule type" value="Genomic_DNA"/>
</dbReference>
<feature type="domain" description="Smr" evidence="4">
    <location>
        <begin position="386"/>
        <end position="469"/>
    </location>
</feature>
<evidence type="ECO:0000313" key="6">
    <source>
        <dbReference type="Proteomes" id="UP000822688"/>
    </source>
</evidence>
<dbReference type="Gene3D" id="1.25.40.10">
    <property type="entry name" value="Tetratricopeptide repeat domain"/>
    <property type="match status" value="1"/>
</dbReference>